<reference evidence="2 3" key="1">
    <citation type="submission" date="2022-07" db="EMBL/GenBank/DDBJ databases">
        <title>Methylomonas rivi sp. nov., Methylomonas rosea sp. nov., Methylomonas aureus sp. nov. and Methylomonas subterranea sp. nov., four novel methanotrophs isolated from a freshwater creek and the deep terrestrial subsurface.</title>
        <authorList>
            <person name="Abin C."/>
            <person name="Sankaranarayanan K."/>
            <person name="Garner C."/>
            <person name="Sindelar R."/>
            <person name="Kotary K."/>
            <person name="Garner R."/>
            <person name="Barclay S."/>
            <person name="Lawson P."/>
            <person name="Krumholz L."/>
        </authorList>
    </citation>
    <scope>NUCLEOTIDE SEQUENCE [LARGE SCALE GENOMIC DNA]</scope>
    <source>
        <strain evidence="2 3">SURF-2</strain>
    </source>
</reference>
<evidence type="ECO:0000256" key="1">
    <source>
        <dbReference type="SAM" id="SignalP"/>
    </source>
</evidence>
<accession>A0ABT1TE77</accession>
<dbReference type="InterPro" id="IPR013424">
    <property type="entry name" value="Ice-binding_C"/>
</dbReference>
<gene>
    <name evidence="2" type="ORF">NP590_06555</name>
</gene>
<name>A0ABT1TE77_9GAMM</name>
<dbReference type="RefSeq" id="WP_256601499.1">
    <property type="nucleotide sequence ID" value="NZ_JANIBJ010000009.1"/>
</dbReference>
<proteinExistence type="predicted"/>
<dbReference type="EMBL" id="JANIBJ010000009">
    <property type="protein sequence ID" value="MCQ8103760.1"/>
    <property type="molecule type" value="Genomic_DNA"/>
</dbReference>
<sequence>MKSKLLIMSASLIGLLCINPAAQAAWSWTGTLSDWFSAPVTDGDNDMQFTLTSWSNDLNPSNVDVTLEETEIANTDYYLVGFDFSRIEGYSGSAGFISYVLDVISGNEQITSARLDSVVQGGIGEVVNKTLIDNATGLDFLTLSSLNGVPDPLAGHVDFAGRTSITVADAFSANGGIISHIDNEFNMTIPEPMSFSLLGLGFGLMSLFRRKEQAVGA</sequence>
<dbReference type="NCBIfam" id="TIGR02595">
    <property type="entry name" value="PEP_CTERM"/>
    <property type="match status" value="1"/>
</dbReference>
<dbReference type="Proteomes" id="UP001524499">
    <property type="component" value="Unassembled WGS sequence"/>
</dbReference>
<keyword evidence="1" id="KW-0732">Signal</keyword>
<evidence type="ECO:0000313" key="3">
    <source>
        <dbReference type="Proteomes" id="UP001524499"/>
    </source>
</evidence>
<keyword evidence="3" id="KW-1185">Reference proteome</keyword>
<feature type="signal peptide" evidence="1">
    <location>
        <begin position="1"/>
        <end position="24"/>
    </location>
</feature>
<comment type="caution">
    <text evidence="2">The sequence shown here is derived from an EMBL/GenBank/DDBJ whole genome shotgun (WGS) entry which is preliminary data.</text>
</comment>
<protein>
    <submittedName>
        <fullName evidence="2">PEP-CTERM sorting domain-containing protein</fullName>
    </submittedName>
</protein>
<evidence type="ECO:0000313" key="2">
    <source>
        <dbReference type="EMBL" id="MCQ8103760.1"/>
    </source>
</evidence>
<organism evidence="2 3">
    <name type="scientific">Methylomonas subterranea</name>
    <dbReference type="NCBI Taxonomy" id="2952225"/>
    <lineage>
        <taxon>Bacteria</taxon>
        <taxon>Pseudomonadati</taxon>
        <taxon>Pseudomonadota</taxon>
        <taxon>Gammaproteobacteria</taxon>
        <taxon>Methylococcales</taxon>
        <taxon>Methylococcaceae</taxon>
        <taxon>Methylomonas</taxon>
    </lineage>
</organism>
<feature type="chain" id="PRO_5045091803" evidence="1">
    <location>
        <begin position="25"/>
        <end position="217"/>
    </location>
</feature>